<evidence type="ECO:0008006" key="6">
    <source>
        <dbReference type="Google" id="ProtNLM"/>
    </source>
</evidence>
<organism evidence="4 5">
    <name type="scientific">Drosophila rubida</name>
    <dbReference type="NCBI Taxonomy" id="30044"/>
    <lineage>
        <taxon>Eukaryota</taxon>
        <taxon>Metazoa</taxon>
        <taxon>Ecdysozoa</taxon>
        <taxon>Arthropoda</taxon>
        <taxon>Hexapoda</taxon>
        <taxon>Insecta</taxon>
        <taxon>Pterygota</taxon>
        <taxon>Neoptera</taxon>
        <taxon>Endopterygota</taxon>
        <taxon>Diptera</taxon>
        <taxon>Brachycera</taxon>
        <taxon>Muscomorpha</taxon>
        <taxon>Ephydroidea</taxon>
        <taxon>Drosophilidae</taxon>
        <taxon>Drosophila</taxon>
    </lineage>
</organism>
<sequence>QNAQSVCLIAALLVCAVYADNIDKDAQIIQENNDTPDAEGNYNSAFQTSNGISQQEAGNAAGVSGTVSYIAPDGTPINWSYTADENGYHPVGDHLPTPPPIPEAIARALEYIRSTQAQI</sequence>
<dbReference type="GO" id="GO:0062129">
    <property type="term" value="C:chitin-based extracellular matrix"/>
    <property type="evidence" value="ECO:0007669"/>
    <property type="project" value="TreeGrafter"/>
</dbReference>
<dbReference type="Pfam" id="PF00379">
    <property type="entry name" value="Chitin_bind_4"/>
    <property type="match status" value="1"/>
</dbReference>
<keyword evidence="3" id="KW-0732">Signal</keyword>
<dbReference type="AlphaFoldDB" id="A0AAD4JXK7"/>
<feature type="non-terminal residue" evidence="4">
    <location>
        <position position="1"/>
    </location>
</feature>
<evidence type="ECO:0000256" key="2">
    <source>
        <dbReference type="PROSITE-ProRule" id="PRU00497"/>
    </source>
</evidence>
<evidence type="ECO:0000313" key="5">
    <source>
        <dbReference type="Proteomes" id="UP001200034"/>
    </source>
</evidence>
<feature type="signal peptide" evidence="3">
    <location>
        <begin position="1"/>
        <end position="19"/>
    </location>
</feature>
<dbReference type="PROSITE" id="PS51155">
    <property type="entry name" value="CHIT_BIND_RR_2"/>
    <property type="match status" value="1"/>
</dbReference>
<dbReference type="PANTHER" id="PTHR10380">
    <property type="entry name" value="CUTICLE PROTEIN"/>
    <property type="match status" value="1"/>
</dbReference>
<feature type="chain" id="PRO_5041990555" description="Pupal cuticle protein Edg-78E" evidence="3">
    <location>
        <begin position="20"/>
        <end position="119"/>
    </location>
</feature>
<comment type="caution">
    <text evidence="4">The sequence shown here is derived from an EMBL/GenBank/DDBJ whole genome shotgun (WGS) entry which is preliminary data.</text>
</comment>
<accession>A0AAD4JXK7</accession>
<keyword evidence="5" id="KW-1185">Reference proteome</keyword>
<dbReference type="EMBL" id="JAJJHW010002774">
    <property type="protein sequence ID" value="KAH8366195.1"/>
    <property type="molecule type" value="Genomic_DNA"/>
</dbReference>
<dbReference type="GO" id="GO:0008010">
    <property type="term" value="F:structural constituent of chitin-based larval cuticle"/>
    <property type="evidence" value="ECO:0007669"/>
    <property type="project" value="TreeGrafter"/>
</dbReference>
<proteinExistence type="predicted"/>
<dbReference type="InterPro" id="IPR000618">
    <property type="entry name" value="Insect_cuticle"/>
</dbReference>
<dbReference type="Proteomes" id="UP001200034">
    <property type="component" value="Unassembled WGS sequence"/>
</dbReference>
<dbReference type="PROSITE" id="PS00233">
    <property type="entry name" value="CHIT_BIND_RR_1"/>
    <property type="match status" value="1"/>
</dbReference>
<gene>
    <name evidence="4" type="ORF">KR093_010130</name>
</gene>
<evidence type="ECO:0000313" key="4">
    <source>
        <dbReference type="EMBL" id="KAH8366195.1"/>
    </source>
</evidence>
<protein>
    <recommendedName>
        <fullName evidence="6">Pupal cuticle protein Edg-78E</fullName>
    </recommendedName>
</protein>
<dbReference type="InterPro" id="IPR031311">
    <property type="entry name" value="CHIT_BIND_RR_consensus"/>
</dbReference>
<keyword evidence="1 2" id="KW-0193">Cuticle</keyword>
<dbReference type="PRINTS" id="PR00947">
    <property type="entry name" value="CUTICLE"/>
</dbReference>
<evidence type="ECO:0000256" key="1">
    <source>
        <dbReference type="ARBA" id="ARBA00022460"/>
    </source>
</evidence>
<evidence type="ECO:0000256" key="3">
    <source>
        <dbReference type="SAM" id="SignalP"/>
    </source>
</evidence>
<dbReference type="PANTHER" id="PTHR10380:SF238">
    <property type="entry name" value="CUTICULAR PROTEIN 65EA-RELATED"/>
    <property type="match status" value="1"/>
</dbReference>
<reference evidence="4" key="1">
    <citation type="journal article" date="2021" name="Mol. Ecol. Resour.">
        <title>Phylogenomic analyses of the genus Drosophila reveals genomic signals of climate adaptation.</title>
        <authorList>
            <person name="Li F."/>
            <person name="Rane R.V."/>
            <person name="Luria V."/>
            <person name="Xiong Z."/>
            <person name="Chen J."/>
            <person name="Li Z."/>
            <person name="Catullo R.A."/>
            <person name="Griffin P.C."/>
            <person name="Schiffer M."/>
            <person name="Pearce S."/>
            <person name="Lee S.F."/>
            <person name="McElroy K."/>
            <person name="Stocker A."/>
            <person name="Shirriffs J."/>
            <person name="Cockerell F."/>
            <person name="Coppin C."/>
            <person name="Sgro C.M."/>
            <person name="Karger A."/>
            <person name="Cain J.W."/>
            <person name="Weber J.A."/>
            <person name="Santpere G."/>
            <person name="Kirschner M.W."/>
            <person name="Hoffmann A.A."/>
            <person name="Oakeshott J.G."/>
            <person name="Zhang G."/>
        </authorList>
    </citation>
    <scope>NUCLEOTIDE SEQUENCE</scope>
    <source>
        <strain evidence="4">BGI-SZ-2011g</strain>
    </source>
</reference>
<name>A0AAD4JXK7_9MUSC</name>
<dbReference type="InterPro" id="IPR050468">
    <property type="entry name" value="Cuticle_Struct_Prot"/>
</dbReference>